<evidence type="ECO:0000313" key="17">
    <source>
        <dbReference type="EMBL" id="MBK0401926.1"/>
    </source>
</evidence>
<evidence type="ECO:0000256" key="13">
    <source>
        <dbReference type="ARBA" id="ARBA00023237"/>
    </source>
</evidence>
<comment type="caution">
    <text evidence="17">The sequence shown here is derived from an EMBL/GenBank/DDBJ whole genome shotgun (WGS) entry which is preliminary data.</text>
</comment>
<sequence length="262" mass="28799">MKSFKNLGSLAVGLTFLIISACTSSKKAIYFNDINKAEFTAQLESLEPVIQSNDLLSISVTSLNPEASEVFNSLNSNSVRPTSATNNISNAAGYLVDTEGNIKFPYLGSIHAAGLSKKALQDVIRTEIVKRKLLKDPIVDIRYMNYKVSVLGEVARPAVLTVPNEKITLLEALGLAGDLTIYGSRDNILLIREEDGKKKLNRIDLTSNQIFTSPYYYLKSNDIIYVEPNKTKIANASATRQWLPVILSALSLAVISVDRLTR</sequence>
<dbReference type="Pfam" id="PF22461">
    <property type="entry name" value="SLBB_2"/>
    <property type="match status" value="1"/>
</dbReference>
<protein>
    <submittedName>
        <fullName evidence="17">Polysaccharide biosynthesis/export family protein</fullName>
    </submittedName>
</protein>
<dbReference type="InterPro" id="IPR049712">
    <property type="entry name" value="Poly_export"/>
</dbReference>
<dbReference type="Gene3D" id="3.10.560.10">
    <property type="entry name" value="Outer membrane lipoprotein wza domain like"/>
    <property type="match status" value="1"/>
</dbReference>
<evidence type="ECO:0000259" key="16">
    <source>
        <dbReference type="Pfam" id="PF22461"/>
    </source>
</evidence>
<name>A0ABS1BXQ4_9BACT</name>
<evidence type="ECO:0000256" key="6">
    <source>
        <dbReference type="ARBA" id="ARBA00022692"/>
    </source>
</evidence>
<evidence type="ECO:0000256" key="2">
    <source>
        <dbReference type="ARBA" id="ARBA00009450"/>
    </source>
</evidence>
<keyword evidence="4" id="KW-1134">Transmembrane beta strand</keyword>
<evidence type="ECO:0000256" key="7">
    <source>
        <dbReference type="ARBA" id="ARBA00022729"/>
    </source>
</evidence>
<accession>A0ABS1BXQ4</accession>
<dbReference type="Proteomes" id="UP000644147">
    <property type="component" value="Unassembled WGS sequence"/>
</dbReference>
<dbReference type="PANTHER" id="PTHR33619">
    <property type="entry name" value="POLYSACCHARIDE EXPORT PROTEIN GFCE-RELATED"/>
    <property type="match status" value="1"/>
</dbReference>
<dbReference type="Gene3D" id="3.30.1950.10">
    <property type="entry name" value="wza like domain"/>
    <property type="match status" value="1"/>
</dbReference>
<dbReference type="PANTHER" id="PTHR33619:SF3">
    <property type="entry name" value="POLYSACCHARIDE EXPORT PROTEIN GFCE-RELATED"/>
    <property type="match status" value="1"/>
</dbReference>
<comment type="subcellular location">
    <subcellularLocation>
        <location evidence="1">Cell outer membrane</location>
        <topology evidence="1">Multi-pass membrane protein</topology>
    </subcellularLocation>
</comment>
<feature type="domain" description="Polysaccharide export protein N-terminal" evidence="15">
    <location>
        <begin position="49"/>
        <end position="142"/>
    </location>
</feature>
<evidence type="ECO:0000256" key="5">
    <source>
        <dbReference type="ARBA" id="ARBA00022597"/>
    </source>
</evidence>
<keyword evidence="12" id="KW-0564">Palmitate</keyword>
<evidence type="ECO:0000256" key="11">
    <source>
        <dbReference type="ARBA" id="ARBA00023136"/>
    </source>
</evidence>
<feature type="domain" description="SLBB" evidence="16">
    <location>
        <begin position="147"/>
        <end position="226"/>
    </location>
</feature>
<evidence type="ECO:0000313" key="18">
    <source>
        <dbReference type="Proteomes" id="UP000644147"/>
    </source>
</evidence>
<dbReference type="RefSeq" id="WP_200504526.1">
    <property type="nucleotide sequence ID" value="NZ_JAEHFX010000001.1"/>
</dbReference>
<proteinExistence type="inferred from homology"/>
<dbReference type="InterPro" id="IPR054765">
    <property type="entry name" value="SLBB_dom"/>
</dbReference>
<keyword evidence="7" id="KW-0732">Signal</keyword>
<keyword evidence="18" id="KW-1185">Reference proteome</keyword>
<evidence type="ECO:0000256" key="12">
    <source>
        <dbReference type="ARBA" id="ARBA00023139"/>
    </source>
</evidence>
<evidence type="ECO:0000256" key="8">
    <source>
        <dbReference type="ARBA" id="ARBA00023047"/>
    </source>
</evidence>
<evidence type="ECO:0000256" key="10">
    <source>
        <dbReference type="ARBA" id="ARBA00023114"/>
    </source>
</evidence>
<dbReference type="PROSITE" id="PS51257">
    <property type="entry name" value="PROKAR_LIPOPROTEIN"/>
    <property type="match status" value="1"/>
</dbReference>
<dbReference type="InterPro" id="IPR003715">
    <property type="entry name" value="Poly_export_N"/>
</dbReference>
<keyword evidence="9" id="KW-0406">Ion transport</keyword>
<keyword evidence="13" id="KW-0998">Cell outer membrane</keyword>
<keyword evidence="10" id="KW-0626">Porin</keyword>
<keyword evidence="8" id="KW-0625">Polysaccharide transport</keyword>
<keyword evidence="3" id="KW-0813">Transport</keyword>
<evidence type="ECO:0000256" key="9">
    <source>
        <dbReference type="ARBA" id="ARBA00023065"/>
    </source>
</evidence>
<evidence type="ECO:0000256" key="4">
    <source>
        <dbReference type="ARBA" id="ARBA00022452"/>
    </source>
</evidence>
<dbReference type="Pfam" id="PF02563">
    <property type="entry name" value="Poly_export"/>
    <property type="match status" value="1"/>
</dbReference>
<gene>
    <name evidence="17" type="ORF">I5M27_02950</name>
</gene>
<keyword evidence="5" id="KW-0762">Sugar transport</keyword>
<dbReference type="EMBL" id="JAEHFX010000001">
    <property type="protein sequence ID" value="MBK0401926.1"/>
    <property type="molecule type" value="Genomic_DNA"/>
</dbReference>
<evidence type="ECO:0000256" key="3">
    <source>
        <dbReference type="ARBA" id="ARBA00022448"/>
    </source>
</evidence>
<reference evidence="17 18" key="1">
    <citation type="submission" date="2020-12" db="EMBL/GenBank/DDBJ databases">
        <title>Bacterial novel species Adhaeribacter sp. BT258 isolated from soil.</title>
        <authorList>
            <person name="Jung H.-Y."/>
        </authorList>
    </citation>
    <scope>NUCLEOTIDE SEQUENCE [LARGE SCALE GENOMIC DNA]</scope>
    <source>
        <strain evidence="17 18">BT258</strain>
    </source>
</reference>
<keyword evidence="6" id="KW-0812">Transmembrane</keyword>
<evidence type="ECO:0000259" key="15">
    <source>
        <dbReference type="Pfam" id="PF02563"/>
    </source>
</evidence>
<keyword evidence="14" id="KW-0449">Lipoprotein</keyword>
<evidence type="ECO:0000256" key="14">
    <source>
        <dbReference type="ARBA" id="ARBA00023288"/>
    </source>
</evidence>
<organism evidence="17 18">
    <name type="scientific">Adhaeribacter terrigena</name>
    <dbReference type="NCBI Taxonomy" id="2793070"/>
    <lineage>
        <taxon>Bacteria</taxon>
        <taxon>Pseudomonadati</taxon>
        <taxon>Bacteroidota</taxon>
        <taxon>Cytophagia</taxon>
        <taxon>Cytophagales</taxon>
        <taxon>Hymenobacteraceae</taxon>
        <taxon>Adhaeribacter</taxon>
    </lineage>
</organism>
<keyword evidence="11" id="KW-0472">Membrane</keyword>
<evidence type="ECO:0000256" key="1">
    <source>
        <dbReference type="ARBA" id="ARBA00004571"/>
    </source>
</evidence>
<comment type="similarity">
    <text evidence="2">Belongs to the BexD/CtrA/VexA family.</text>
</comment>